<dbReference type="EC" id="4.2.2.29" evidence="7"/>
<accession>A0A3D1JHS8</accession>
<evidence type="ECO:0000256" key="4">
    <source>
        <dbReference type="ARBA" id="ARBA00023136"/>
    </source>
</evidence>
<dbReference type="PANTHER" id="PTHR30518:SF2">
    <property type="entry name" value="ENDOLYTIC MUREIN TRANSGLYCOSYLASE"/>
    <property type="match status" value="1"/>
</dbReference>
<dbReference type="GO" id="GO:0009252">
    <property type="term" value="P:peptidoglycan biosynthetic process"/>
    <property type="evidence" value="ECO:0007669"/>
    <property type="project" value="UniProtKB-UniRule"/>
</dbReference>
<organism evidence="8 9">
    <name type="scientific">Anaerolinea thermolimosa</name>
    <dbReference type="NCBI Taxonomy" id="229919"/>
    <lineage>
        <taxon>Bacteria</taxon>
        <taxon>Bacillati</taxon>
        <taxon>Chloroflexota</taxon>
        <taxon>Anaerolineae</taxon>
        <taxon>Anaerolineales</taxon>
        <taxon>Anaerolineaceae</taxon>
        <taxon>Anaerolinea</taxon>
    </lineage>
</organism>
<comment type="similarity">
    <text evidence="7">Belongs to the transglycosylase MltG family.</text>
</comment>
<reference evidence="8 9" key="1">
    <citation type="journal article" date="2018" name="Nat. Biotechnol.">
        <title>A standardized bacterial taxonomy based on genome phylogeny substantially revises the tree of life.</title>
        <authorList>
            <person name="Parks D.H."/>
            <person name="Chuvochina M."/>
            <person name="Waite D.W."/>
            <person name="Rinke C."/>
            <person name="Skarshewski A."/>
            <person name="Chaumeil P.A."/>
            <person name="Hugenholtz P."/>
        </authorList>
    </citation>
    <scope>NUCLEOTIDE SEQUENCE [LARGE SCALE GENOMIC DNA]</scope>
    <source>
        <strain evidence="8">UBA8781</strain>
    </source>
</reference>
<sequence>MKKRPRLGCLELVLLGVFILSFLLLLMGGSGYYLLPRLAEDAFGPANPALGEAQRITAVVELLLHREDLNRPLDKEGQPRTFIVRPGETANSVAIRLEESGLVWNGTVFRTYLMYTGLDTTIQAGEYTLSPAMTPREIALELQDATPEEVEFNILPGWRAEEIAAALPTSGLSIRPEVFLQVVRTPPESILPADWPSGKPLEGTLLPGSYRLMRNLTADMMVRTFMRAFDQAVTDDLRNAFASQNLSLQEAVTLASIVQREAILVEEQPLIASVFFNRLKDGMKLDSDPTVQYALGFNASQNTWWTNPLSASDLQINSPYNTYLNQGLPPGPICNPSIEALRAVAYPAQTPYYYFRAACDGSGRHTFARSYEEHLQNACP</sequence>
<keyword evidence="4 7" id="KW-0472">Membrane</keyword>
<proteinExistence type="inferred from homology"/>
<comment type="function">
    <text evidence="7">Functions as a peptidoglycan terminase that cleaves nascent peptidoglycan strands endolytically to terminate their elongation.</text>
</comment>
<dbReference type="GO" id="GO:0005886">
    <property type="term" value="C:plasma membrane"/>
    <property type="evidence" value="ECO:0007669"/>
    <property type="project" value="UniProtKB-SubCell"/>
</dbReference>
<dbReference type="GO" id="GO:0008932">
    <property type="term" value="F:lytic endotransglycosylase activity"/>
    <property type="evidence" value="ECO:0007669"/>
    <property type="project" value="UniProtKB-UniRule"/>
</dbReference>
<dbReference type="RefSeq" id="WP_084001311.1">
    <property type="nucleotide sequence ID" value="NZ_DF967965.1"/>
</dbReference>
<dbReference type="NCBIfam" id="TIGR00247">
    <property type="entry name" value="endolytic transglycosylase MltG"/>
    <property type="match status" value="1"/>
</dbReference>
<dbReference type="CDD" id="cd08010">
    <property type="entry name" value="MltG_like"/>
    <property type="match status" value="1"/>
</dbReference>
<keyword evidence="1 7" id="KW-1003">Cell membrane</keyword>
<keyword evidence="2 7" id="KW-0812">Transmembrane</keyword>
<dbReference type="Proteomes" id="UP000264141">
    <property type="component" value="Unassembled WGS sequence"/>
</dbReference>
<dbReference type="EMBL" id="DPBP01000037">
    <property type="protein sequence ID" value="HCE18129.1"/>
    <property type="molecule type" value="Genomic_DNA"/>
</dbReference>
<evidence type="ECO:0000313" key="9">
    <source>
        <dbReference type="Proteomes" id="UP000264141"/>
    </source>
</evidence>
<evidence type="ECO:0000256" key="7">
    <source>
        <dbReference type="HAMAP-Rule" id="MF_02065"/>
    </source>
</evidence>
<evidence type="ECO:0000256" key="6">
    <source>
        <dbReference type="ARBA" id="ARBA00023316"/>
    </source>
</evidence>
<dbReference type="AlphaFoldDB" id="A0A3D1JHS8"/>
<feature type="site" description="Important for catalytic activity" evidence="7">
    <location>
        <position position="261"/>
    </location>
</feature>
<keyword evidence="5 7" id="KW-0456">Lyase</keyword>
<gene>
    <name evidence="7 8" type="primary">mltG</name>
    <name evidence="8" type="ORF">DEQ80_09750</name>
</gene>
<dbReference type="Gene3D" id="3.30.160.60">
    <property type="entry name" value="Classic Zinc Finger"/>
    <property type="match status" value="1"/>
</dbReference>
<evidence type="ECO:0000256" key="1">
    <source>
        <dbReference type="ARBA" id="ARBA00022475"/>
    </source>
</evidence>
<protein>
    <recommendedName>
        <fullName evidence="7">Endolytic murein transglycosylase</fullName>
        <ecNumber evidence="7">4.2.2.29</ecNumber>
    </recommendedName>
    <alternativeName>
        <fullName evidence="7">Peptidoglycan lytic transglycosylase</fullName>
    </alternativeName>
    <alternativeName>
        <fullName evidence="7">Peptidoglycan polymerization terminase</fullName>
    </alternativeName>
</protein>
<evidence type="ECO:0000256" key="5">
    <source>
        <dbReference type="ARBA" id="ARBA00023239"/>
    </source>
</evidence>
<dbReference type="HAMAP" id="MF_02065">
    <property type="entry name" value="MltG"/>
    <property type="match status" value="1"/>
</dbReference>
<evidence type="ECO:0000313" key="8">
    <source>
        <dbReference type="EMBL" id="HCE18129.1"/>
    </source>
</evidence>
<dbReference type="OrthoDB" id="9814591at2"/>
<dbReference type="STRING" id="229919.GCA_001050195_01856"/>
<keyword evidence="6 7" id="KW-0961">Cell wall biogenesis/degradation</keyword>
<dbReference type="Gene3D" id="3.30.1490.480">
    <property type="entry name" value="Endolytic murein transglycosylase"/>
    <property type="match status" value="1"/>
</dbReference>
<evidence type="ECO:0000256" key="2">
    <source>
        <dbReference type="ARBA" id="ARBA00022692"/>
    </source>
</evidence>
<comment type="catalytic activity">
    <reaction evidence="7">
        <text>a peptidoglycan chain = a peptidoglycan chain with N-acetyl-1,6-anhydromuramyl-[peptide] at the reducing end + a peptidoglycan chain with N-acetylglucosamine at the non-reducing end.</text>
        <dbReference type="EC" id="4.2.2.29"/>
    </reaction>
</comment>
<comment type="subcellular location">
    <subcellularLocation>
        <location evidence="7">Cell membrane</location>
        <topology evidence="7">Single-pass membrane protein</topology>
    </subcellularLocation>
</comment>
<dbReference type="PANTHER" id="PTHR30518">
    <property type="entry name" value="ENDOLYTIC MUREIN TRANSGLYCOSYLASE"/>
    <property type="match status" value="1"/>
</dbReference>
<dbReference type="InterPro" id="IPR003770">
    <property type="entry name" value="MLTG-like"/>
</dbReference>
<feature type="transmembrane region" description="Helical" evidence="7">
    <location>
        <begin position="12"/>
        <end position="35"/>
    </location>
</feature>
<keyword evidence="3 7" id="KW-1133">Transmembrane helix</keyword>
<name>A0A3D1JHS8_9CHLR</name>
<dbReference type="Pfam" id="PF02618">
    <property type="entry name" value="YceG"/>
    <property type="match status" value="1"/>
</dbReference>
<comment type="caution">
    <text evidence="8">The sequence shown here is derived from an EMBL/GenBank/DDBJ whole genome shotgun (WGS) entry which is preliminary data.</text>
</comment>
<dbReference type="GO" id="GO:0071555">
    <property type="term" value="P:cell wall organization"/>
    <property type="evidence" value="ECO:0007669"/>
    <property type="project" value="UniProtKB-KW"/>
</dbReference>
<evidence type="ECO:0000256" key="3">
    <source>
        <dbReference type="ARBA" id="ARBA00022989"/>
    </source>
</evidence>